<evidence type="ECO:0000256" key="6">
    <source>
        <dbReference type="ARBA" id="ARBA00022968"/>
    </source>
</evidence>
<evidence type="ECO:0000256" key="2">
    <source>
        <dbReference type="ARBA" id="ARBA00008661"/>
    </source>
</evidence>
<keyword evidence="13" id="KW-1185">Reference proteome</keyword>
<dbReference type="GO" id="GO:0016758">
    <property type="term" value="F:hexosyltransferase activity"/>
    <property type="evidence" value="ECO:0007669"/>
    <property type="project" value="InterPro"/>
</dbReference>
<accession>A0A448X8A4</accession>
<dbReference type="EMBL" id="CAAALY010114423">
    <property type="protein sequence ID" value="VEL30677.1"/>
    <property type="molecule type" value="Genomic_DNA"/>
</dbReference>
<dbReference type="Proteomes" id="UP000784294">
    <property type="component" value="Unassembled WGS sequence"/>
</dbReference>
<reference evidence="12" key="1">
    <citation type="submission" date="2018-11" db="EMBL/GenBank/DDBJ databases">
        <authorList>
            <consortium name="Pathogen Informatics"/>
        </authorList>
    </citation>
    <scope>NUCLEOTIDE SEQUENCE</scope>
</reference>
<evidence type="ECO:0000256" key="4">
    <source>
        <dbReference type="ARBA" id="ARBA00022679"/>
    </source>
</evidence>
<keyword evidence="9" id="KW-0472">Membrane</keyword>
<evidence type="ECO:0000256" key="5">
    <source>
        <dbReference type="ARBA" id="ARBA00022692"/>
    </source>
</evidence>
<comment type="caution">
    <text evidence="12">The sequence shown here is derived from an EMBL/GenBank/DDBJ whole genome shotgun (WGS) entry which is preliminary data.</text>
</comment>
<dbReference type="PANTHER" id="PTHR11214">
    <property type="entry name" value="BETA-1,3-N-ACETYLGLUCOSAMINYLTRANSFERASE"/>
    <property type="match status" value="1"/>
</dbReference>
<dbReference type="AlphaFoldDB" id="A0A448X8A4"/>
<dbReference type="PANTHER" id="PTHR11214:SF3">
    <property type="entry name" value="BETA-1,3-GALACTOSYLTRANSFERASE 6"/>
    <property type="match status" value="1"/>
</dbReference>
<proteinExistence type="inferred from homology"/>
<name>A0A448X8A4_9PLAT</name>
<evidence type="ECO:0000256" key="11">
    <source>
        <dbReference type="SAM" id="SignalP"/>
    </source>
</evidence>
<feature type="signal peptide" evidence="11">
    <location>
        <begin position="1"/>
        <end position="21"/>
    </location>
</feature>
<dbReference type="Pfam" id="PF01762">
    <property type="entry name" value="Galactosyl_T"/>
    <property type="match status" value="1"/>
</dbReference>
<dbReference type="EC" id="2.4.1.-" evidence="10"/>
<evidence type="ECO:0000313" key="12">
    <source>
        <dbReference type="EMBL" id="VEL30677.1"/>
    </source>
</evidence>
<evidence type="ECO:0000256" key="9">
    <source>
        <dbReference type="ARBA" id="ARBA00023136"/>
    </source>
</evidence>
<keyword evidence="3 10" id="KW-0328">Glycosyltransferase</keyword>
<dbReference type="GO" id="GO:0000139">
    <property type="term" value="C:Golgi membrane"/>
    <property type="evidence" value="ECO:0007669"/>
    <property type="project" value="UniProtKB-SubCell"/>
</dbReference>
<evidence type="ECO:0000256" key="3">
    <source>
        <dbReference type="ARBA" id="ARBA00022676"/>
    </source>
</evidence>
<gene>
    <name evidence="12" type="ORF">PXEA_LOCUS24117</name>
</gene>
<keyword evidence="6" id="KW-0735">Signal-anchor</keyword>
<keyword evidence="8 10" id="KW-0333">Golgi apparatus</keyword>
<comment type="subcellular location">
    <subcellularLocation>
        <location evidence="1 10">Golgi apparatus membrane</location>
        <topology evidence="1 10">Single-pass type II membrane protein</topology>
    </subcellularLocation>
</comment>
<dbReference type="InterPro" id="IPR002659">
    <property type="entry name" value="Glyco_trans_31"/>
</dbReference>
<keyword evidence="7" id="KW-1133">Transmembrane helix</keyword>
<evidence type="ECO:0000256" key="8">
    <source>
        <dbReference type="ARBA" id="ARBA00023034"/>
    </source>
</evidence>
<organism evidence="12 13">
    <name type="scientific">Protopolystoma xenopodis</name>
    <dbReference type="NCBI Taxonomy" id="117903"/>
    <lineage>
        <taxon>Eukaryota</taxon>
        <taxon>Metazoa</taxon>
        <taxon>Spiralia</taxon>
        <taxon>Lophotrochozoa</taxon>
        <taxon>Platyhelminthes</taxon>
        <taxon>Monogenea</taxon>
        <taxon>Polyopisthocotylea</taxon>
        <taxon>Polystomatidea</taxon>
        <taxon>Polystomatidae</taxon>
        <taxon>Protopolystoma</taxon>
    </lineage>
</organism>
<feature type="chain" id="PRO_5019100124" description="Hexosyltransferase" evidence="11">
    <location>
        <begin position="22"/>
        <end position="338"/>
    </location>
</feature>
<dbReference type="GO" id="GO:0006493">
    <property type="term" value="P:protein O-linked glycosylation"/>
    <property type="evidence" value="ECO:0007669"/>
    <property type="project" value="TreeGrafter"/>
</dbReference>
<protein>
    <recommendedName>
        <fullName evidence="10">Hexosyltransferase</fullName>
        <ecNumber evidence="10">2.4.1.-</ecNumber>
    </recommendedName>
</protein>
<keyword evidence="4" id="KW-0808">Transferase</keyword>
<evidence type="ECO:0000256" key="1">
    <source>
        <dbReference type="ARBA" id="ARBA00004323"/>
    </source>
</evidence>
<sequence length="338" mass="38761">MMLACSTFVVWFMWLLPYVDQLANHMSLVYSMNHSVEVKSIKSKLMRSNTMPYHLVYTSRRSDWKVLANLTAGALSTRVFYNPCYASETTKVASKRKMRLPPIPARRPLFSSMHFTHPEHVDVARELCHFKKGFQLSNTTRKLISNNLADVISSQLLCDAVTVCDMNPLDEVIDLLVVIFSRPFRTHQRKLVRKYWGRDDCYAGRNVRHVFLTGVPAQSNAGEVKKLLSEAEQERDLVVQDFADSNNFAEMYKMLLGLRWSLAYCKSAKLVLFTSDEIFLVPENVVGFIESVSDDVREHLVAGKFVARGRVERRKGKPEYVPKTEYAIAEWPDSVSPH</sequence>
<feature type="non-terminal residue" evidence="12">
    <location>
        <position position="338"/>
    </location>
</feature>
<evidence type="ECO:0000256" key="10">
    <source>
        <dbReference type="RuleBase" id="RU363063"/>
    </source>
</evidence>
<dbReference type="OrthoDB" id="6045055at2759"/>
<comment type="similarity">
    <text evidence="2 10">Belongs to the glycosyltransferase 31 family.</text>
</comment>
<keyword evidence="11" id="KW-0732">Signal</keyword>
<keyword evidence="5" id="KW-0812">Transmembrane</keyword>
<evidence type="ECO:0000256" key="7">
    <source>
        <dbReference type="ARBA" id="ARBA00022989"/>
    </source>
</evidence>
<evidence type="ECO:0000313" key="13">
    <source>
        <dbReference type="Proteomes" id="UP000784294"/>
    </source>
</evidence>